<sequence>MAENVNNPPQLRRTLGDYGQRNNGEVANLGFQPVNPVAFDIKNT</sequence>
<proteinExistence type="predicted"/>
<evidence type="ECO:0000313" key="2">
    <source>
        <dbReference type="EMBL" id="MCI98046.1"/>
    </source>
</evidence>
<dbReference type="AlphaFoldDB" id="A0A392WD30"/>
<comment type="caution">
    <text evidence="2">The sequence shown here is derived from an EMBL/GenBank/DDBJ whole genome shotgun (WGS) entry which is preliminary data.</text>
</comment>
<evidence type="ECO:0000256" key="1">
    <source>
        <dbReference type="SAM" id="MobiDB-lite"/>
    </source>
</evidence>
<dbReference type="Proteomes" id="UP000265520">
    <property type="component" value="Unassembled WGS sequence"/>
</dbReference>
<organism evidence="2 3">
    <name type="scientific">Trifolium medium</name>
    <dbReference type="NCBI Taxonomy" id="97028"/>
    <lineage>
        <taxon>Eukaryota</taxon>
        <taxon>Viridiplantae</taxon>
        <taxon>Streptophyta</taxon>
        <taxon>Embryophyta</taxon>
        <taxon>Tracheophyta</taxon>
        <taxon>Spermatophyta</taxon>
        <taxon>Magnoliopsida</taxon>
        <taxon>eudicotyledons</taxon>
        <taxon>Gunneridae</taxon>
        <taxon>Pentapetalae</taxon>
        <taxon>rosids</taxon>
        <taxon>fabids</taxon>
        <taxon>Fabales</taxon>
        <taxon>Fabaceae</taxon>
        <taxon>Papilionoideae</taxon>
        <taxon>50 kb inversion clade</taxon>
        <taxon>NPAAA clade</taxon>
        <taxon>Hologalegina</taxon>
        <taxon>IRL clade</taxon>
        <taxon>Trifolieae</taxon>
        <taxon>Trifolium</taxon>
    </lineage>
</organism>
<feature type="non-terminal residue" evidence="2">
    <location>
        <position position="44"/>
    </location>
</feature>
<keyword evidence="3" id="KW-1185">Reference proteome</keyword>
<reference evidence="2 3" key="1">
    <citation type="journal article" date="2018" name="Front. Plant Sci.">
        <title>Red Clover (Trifolium pratense) and Zigzag Clover (T. medium) - A Picture of Genomic Similarities and Differences.</title>
        <authorList>
            <person name="Dluhosova J."/>
            <person name="Istvanek J."/>
            <person name="Nedelnik J."/>
            <person name="Repkova J."/>
        </authorList>
    </citation>
    <scope>NUCLEOTIDE SEQUENCE [LARGE SCALE GENOMIC DNA]</scope>
    <source>
        <strain evidence="3">cv. 10/8</strain>
        <tissue evidence="2">Leaf</tissue>
    </source>
</reference>
<feature type="region of interest" description="Disordered" evidence="1">
    <location>
        <begin position="1"/>
        <end position="27"/>
    </location>
</feature>
<accession>A0A392WD30</accession>
<dbReference type="EMBL" id="LXQA011462450">
    <property type="protein sequence ID" value="MCI98046.1"/>
    <property type="molecule type" value="Genomic_DNA"/>
</dbReference>
<evidence type="ECO:0000313" key="3">
    <source>
        <dbReference type="Proteomes" id="UP000265520"/>
    </source>
</evidence>
<protein>
    <submittedName>
        <fullName evidence="2">Uncharacterized protein</fullName>
    </submittedName>
</protein>
<name>A0A392WD30_9FABA</name>